<evidence type="ECO:0000259" key="5">
    <source>
        <dbReference type="PROSITE" id="PS50014"/>
    </source>
</evidence>
<evidence type="ECO:0000313" key="7">
    <source>
        <dbReference type="Proteomes" id="UP000007110"/>
    </source>
</evidence>
<evidence type="ECO:0000256" key="1">
    <source>
        <dbReference type="ARBA" id="ARBA00023117"/>
    </source>
</evidence>
<sequence length="677" mass="76009">MATSAPMEQWSIREKLCLASSVMRSGDQNWVSVSRAIKPFIEPNRPLDWFSQKNCAIQYSAMLEAVDTPKRKRSGEKGEVETPVELLVRRMTQERIEDLRHQISDDRRKFKQLQEEIHNIQGGQLDDQLPKIWAEIQEKKRLEEEALENRRLAAEAKAAAAAAAKLKLSLQSPNKKRPPIRLPKVPPPKPQTTPTPAEEDESAMDTEPIISVESSEPAADLDVEQVVQEDDQSQPELLSSLLTAQEEEEKNARKDGNQASEAVTIDEFTHIFSDSTKTPPSKETEKQKQLSTTKIKETPTLSKLLLPSPLSESGTTPDKEGADGAVDDSIEDEGEEIMREEKEKEKKDDVKKDDKKDNVEVPQEKQTEEPSAKTAGEKTTSEIIVVSSKPEAEGRKAESGGGKLLRSHHEPIDMEPVSPGALSKTEKKRGRGRPSNASRKSSRMRSKPDDDDDDTVMSFDDLKDETRSDAADSEDHDRPSESDDASVANLQSSLYCDSLPNSPSSVPHSEEDHAYRVWRKAIMLVWRAAASHKYASVFLHPVTEDIAPGYCSIVHQPLDLITIKKKIENGTIRTTESFHRYILIMFQNAIMYNSSDHDVHDMAVSMQNDVISFIEEFISTQLMVQQPDSSKSLRGRETMARRSEVSAPKDEELKARRSSTDHQETSGKKRRTRADEI</sequence>
<dbReference type="EnsemblMetazoa" id="XM_030985564">
    <property type="protein sequence ID" value="XP_030841424"/>
    <property type="gene ID" value="LOC576401"/>
</dbReference>
<keyword evidence="3" id="KW-0175">Coiled coil</keyword>
<feature type="compositionally biased region" description="Pro residues" evidence="4">
    <location>
        <begin position="180"/>
        <end position="193"/>
    </location>
</feature>
<dbReference type="OMA" id="AYKPHTT"/>
<keyword evidence="1 2" id="KW-0103">Bromodomain</keyword>
<dbReference type="SMART" id="SM00297">
    <property type="entry name" value="BROMO"/>
    <property type="match status" value="1"/>
</dbReference>
<feature type="compositionally biased region" description="Acidic residues" evidence="4">
    <location>
        <begin position="219"/>
        <end position="233"/>
    </location>
</feature>
<dbReference type="InterPro" id="IPR001487">
    <property type="entry name" value="Bromodomain"/>
</dbReference>
<dbReference type="RefSeq" id="XP_030841423.1">
    <property type="nucleotide sequence ID" value="XM_030985563.1"/>
</dbReference>
<feature type="compositionally biased region" description="Basic and acidic residues" evidence="4">
    <location>
        <begin position="336"/>
        <end position="380"/>
    </location>
</feature>
<dbReference type="AlphaFoldDB" id="A0A7M7NTC3"/>
<evidence type="ECO:0000313" key="6">
    <source>
        <dbReference type="EnsemblMetazoa" id="XP_030841423"/>
    </source>
</evidence>
<feature type="region of interest" description="Disordered" evidence="4">
    <location>
        <begin position="167"/>
        <end position="486"/>
    </location>
</feature>
<keyword evidence="7" id="KW-1185">Reference proteome</keyword>
<feature type="compositionally biased region" description="Basic and acidic residues" evidence="4">
    <location>
        <begin position="634"/>
        <end position="677"/>
    </location>
</feature>
<dbReference type="Pfam" id="PF00439">
    <property type="entry name" value="Bromodomain"/>
    <property type="match status" value="1"/>
</dbReference>
<name>A0A7M7NTC3_STRPU</name>
<dbReference type="PRINTS" id="PR00503">
    <property type="entry name" value="BROMODOMAIN"/>
</dbReference>
<dbReference type="Proteomes" id="UP000007110">
    <property type="component" value="Unassembled WGS sequence"/>
</dbReference>
<dbReference type="RefSeq" id="XP_030841424.1">
    <property type="nucleotide sequence ID" value="XM_030985564.1"/>
</dbReference>
<reference evidence="6" key="2">
    <citation type="submission" date="2021-01" db="UniProtKB">
        <authorList>
            <consortium name="EnsemblMetazoa"/>
        </authorList>
    </citation>
    <scope>IDENTIFICATION</scope>
</reference>
<dbReference type="CTD" id="10902"/>
<dbReference type="GO" id="GO:0035267">
    <property type="term" value="C:NuA4 histone acetyltransferase complex"/>
    <property type="evidence" value="ECO:0000318"/>
    <property type="project" value="GO_Central"/>
</dbReference>
<evidence type="ECO:0000256" key="3">
    <source>
        <dbReference type="SAM" id="Coils"/>
    </source>
</evidence>
<dbReference type="Gene3D" id="1.20.920.10">
    <property type="entry name" value="Bromodomain-like"/>
    <property type="match status" value="1"/>
</dbReference>
<evidence type="ECO:0000256" key="4">
    <source>
        <dbReference type="SAM" id="MobiDB-lite"/>
    </source>
</evidence>
<dbReference type="SUPFAM" id="SSF47370">
    <property type="entry name" value="Bromodomain"/>
    <property type="match status" value="1"/>
</dbReference>
<dbReference type="OrthoDB" id="1742084at2759"/>
<dbReference type="PANTHER" id="PTHR15398">
    <property type="entry name" value="BROMODOMAIN-CONTAINING PROTEIN 8"/>
    <property type="match status" value="1"/>
</dbReference>
<dbReference type="KEGG" id="spu:576401"/>
<organism evidence="6 7">
    <name type="scientific">Strongylocentrotus purpuratus</name>
    <name type="common">Purple sea urchin</name>
    <dbReference type="NCBI Taxonomy" id="7668"/>
    <lineage>
        <taxon>Eukaryota</taxon>
        <taxon>Metazoa</taxon>
        <taxon>Echinodermata</taxon>
        <taxon>Eleutherozoa</taxon>
        <taxon>Echinozoa</taxon>
        <taxon>Echinoidea</taxon>
        <taxon>Euechinoidea</taxon>
        <taxon>Echinacea</taxon>
        <taxon>Camarodonta</taxon>
        <taxon>Echinidea</taxon>
        <taxon>Strongylocentrotidae</taxon>
        <taxon>Strongylocentrotus</taxon>
    </lineage>
</organism>
<dbReference type="InParanoid" id="A0A7M7NTC3"/>
<evidence type="ECO:0000256" key="2">
    <source>
        <dbReference type="PROSITE-ProRule" id="PRU00035"/>
    </source>
</evidence>
<dbReference type="CDD" id="cd05507">
    <property type="entry name" value="Bromo_brd8_like"/>
    <property type="match status" value="1"/>
</dbReference>
<feature type="coiled-coil region" evidence="3">
    <location>
        <begin position="89"/>
        <end position="159"/>
    </location>
</feature>
<feature type="compositionally biased region" description="Acidic residues" evidence="4">
    <location>
        <begin position="325"/>
        <end position="335"/>
    </location>
</feature>
<feature type="domain" description="Bromo" evidence="5">
    <location>
        <begin position="530"/>
        <end position="600"/>
    </location>
</feature>
<proteinExistence type="predicted"/>
<accession>A0A7M7NTC3</accession>
<dbReference type="EnsemblMetazoa" id="XM_030985563">
    <property type="protein sequence ID" value="XP_030841423"/>
    <property type="gene ID" value="LOC576401"/>
</dbReference>
<feature type="compositionally biased region" description="Low complexity" evidence="4">
    <location>
        <begin position="298"/>
        <end position="316"/>
    </location>
</feature>
<dbReference type="PANTHER" id="PTHR15398:SF4">
    <property type="entry name" value="BROMODOMAIN-CONTAINING PROTEIN 8 ISOFORM X1"/>
    <property type="match status" value="1"/>
</dbReference>
<feature type="compositionally biased region" description="Basic and acidic residues" evidence="4">
    <location>
        <begin position="460"/>
        <end position="481"/>
    </location>
</feature>
<reference evidence="7" key="1">
    <citation type="submission" date="2015-02" db="EMBL/GenBank/DDBJ databases">
        <title>Genome sequencing for Strongylocentrotus purpuratus.</title>
        <authorList>
            <person name="Murali S."/>
            <person name="Liu Y."/>
            <person name="Vee V."/>
            <person name="English A."/>
            <person name="Wang M."/>
            <person name="Skinner E."/>
            <person name="Han Y."/>
            <person name="Muzny D.M."/>
            <person name="Worley K.C."/>
            <person name="Gibbs R.A."/>
        </authorList>
    </citation>
    <scope>NUCLEOTIDE SEQUENCE</scope>
</reference>
<dbReference type="GeneID" id="576401"/>
<dbReference type="PROSITE" id="PS50014">
    <property type="entry name" value="BROMODOMAIN_2"/>
    <property type="match status" value="1"/>
</dbReference>
<dbReference type="InterPro" id="IPR037966">
    <property type="entry name" value="Brd8_Bromo_dom"/>
</dbReference>
<feature type="compositionally biased region" description="Polar residues" evidence="4">
    <location>
        <begin position="234"/>
        <end position="243"/>
    </location>
</feature>
<feature type="region of interest" description="Disordered" evidence="4">
    <location>
        <begin position="628"/>
        <end position="677"/>
    </location>
</feature>
<protein>
    <recommendedName>
        <fullName evidence="5">Bromo domain-containing protein</fullName>
    </recommendedName>
</protein>
<dbReference type="InterPro" id="IPR036427">
    <property type="entry name" value="Bromodomain-like_sf"/>
</dbReference>